<feature type="compositionally biased region" description="Basic and acidic residues" evidence="1">
    <location>
        <begin position="25"/>
        <end position="38"/>
    </location>
</feature>
<proteinExistence type="predicted"/>
<dbReference type="EMBL" id="LXQA011206905">
    <property type="protein sequence ID" value="MCI88965.1"/>
    <property type="molecule type" value="Genomic_DNA"/>
</dbReference>
<dbReference type="Proteomes" id="UP000265520">
    <property type="component" value="Unassembled WGS sequence"/>
</dbReference>
<protein>
    <submittedName>
        <fullName evidence="2">Uncharacterized protein</fullName>
    </submittedName>
</protein>
<sequence>MEEPEVTSLLNEGEKDDEEEEEKKEEEGVKNDNQSEDR</sequence>
<comment type="caution">
    <text evidence="2">The sequence shown here is derived from an EMBL/GenBank/DDBJ whole genome shotgun (WGS) entry which is preliminary data.</text>
</comment>
<name>A0A392VQI3_9FABA</name>
<evidence type="ECO:0000313" key="3">
    <source>
        <dbReference type="Proteomes" id="UP000265520"/>
    </source>
</evidence>
<reference evidence="2 3" key="1">
    <citation type="journal article" date="2018" name="Front. Plant Sci.">
        <title>Red Clover (Trifolium pratense) and Zigzag Clover (T. medium) - A Picture of Genomic Similarities and Differences.</title>
        <authorList>
            <person name="Dluhosova J."/>
            <person name="Istvanek J."/>
            <person name="Nedelnik J."/>
            <person name="Repkova J."/>
        </authorList>
    </citation>
    <scope>NUCLEOTIDE SEQUENCE [LARGE SCALE GENOMIC DNA]</scope>
    <source>
        <strain evidence="3">cv. 10/8</strain>
        <tissue evidence="2">Leaf</tissue>
    </source>
</reference>
<organism evidence="2 3">
    <name type="scientific">Trifolium medium</name>
    <dbReference type="NCBI Taxonomy" id="97028"/>
    <lineage>
        <taxon>Eukaryota</taxon>
        <taxon>Viridiplantae</taxon>
        <taxon>Streptophyta</taxon>
        <taxon>Embryophyta</taxon>
        <taxon>Tracheophyta</taxon>
        <taxon>Spermatophyta</taxon>
        <taxon>Magnoliopsida</taxon>
        <taxon>eudicotyledons</taxon>
        <taxon>Gunneridae</taxon>
        <taxon>Pentapetalae</taxon>
        <taxon>rosids</taxon>
        <taxon>fabids</taxon>
        <taxon>Fabales</taxon>
        <taxon>Fabaceae</taxon>
        <taxon>Papilionoideae</taxon>
        <taxon>50 kb inversion clade</taxon>
        <taxon>NPAAA clade</taxon>
        <taxon>Hologalegina</taxon>
        <taxon>IRL clade</taxon>
        <taxon>Trifolieae</taxon>
        <taxon>Trifolium</taxon>
    </lineage>
</organism>
<keyword evidence="3" id="KW-1185">Reference proteome</keyword>
<evidence type="ECO:0000256" key="1">
    <source>
        <dbReference type="SAM" id="MobiDB-lite"/>
    </source>
</evidence>
<dbReference type="AlphaFoldDB" id="A0A392VQI3"/>
<accession>A0A392VQI3</accession>
<feature type="non-terminal residue" evidence="2">
    <location>
        <position position="38"/>
    </location>
</feature>
<evidence type="ECO:0000313" key="2">
    <source>
        <dbReference type="EMBL" id="MCI88965.1"/>
    </source>
</evidence>
<feature type="compositionally biased region" description="Acidic residues" evidence="1">
    <location>
        <begin position="14"/>
        <end position="24"/>
    </location>
</feature>
<feature type="region of interest" description="Disordered" evidence="1">
    <location>
        <begin position="1"/>
        <end position="38"/>
    </location>
</feature>